<comment type="caution">
    <text evidence="1">The sequence shown here is derived from an EMBL/GenBank/DDBJ whole genome shotgun (WGS) entry which is preliminary data.</text>
</comment>
<protein>
    <submittedName>
        <fullName evidence="1">Uncharacterized protein</fullName>
    </submittedName>
</protein>
<accession>A0A478FPR5</accession>
<dbReference type="EMBL" id="BIMN01000002">
    <property type="protein sequence ID" value="GCE63478.1"/>
    <property type="molecule type" value="Genomic_DNA"/>
</dbReference>
<gene>
    <name evidence="1" type="ORF">MHSWG343_04750</name>
</gene>
<sequence length="251" mass="27804">MDPTKLAVGAGATVLAVGGSYGIYSLAFSKEPKFIVSPTDGKFGWDFRHHFVDASDDENNVWWENAFKNRYPKTPTDQELDTVFHNISSFSGLKSKCKEAYEKITKTEVSKDSGNEKYEKNVWELCSIDGVFPVAISVSNMPEDKAYKDESNSTSKIAGAKKSKLISVKDPKNAKFWRRQAEYFADKTNGLGKHASDSGAGFKAILDSNDGLEAKLKNKCHENYAGDYNSSSMTAKTKETLRFCSLQGKPD</sequence>
<dbReference type="RefSeq" id="WP_216083540.1">
    <property type="nucleotide sequence ID" value="NZ_CACTIB010000031.1"/>
</dbReference>
<name>A0A478FPR5_9MOLU</name>
<proteinExistence type="predicted"/>
<dbReference type="AlphaFoldDB" id="A0A478FPR5"/>
<evidence type="ECO:0000313" key="1">
    <source>
        <dbReference type="EMBL" id="GCE63478.1"/>
    </source>
</evidence>
<organism evidence="1 2">
    <name type="scientific">Candidatus Mycoplasma haematohominis</name>
    <dbReference type="NCBI Taxonomy" id="1494318"/>
    <lineage>
        <taxon>Bacteria</taxon>
        <taxon>Bacillati</taxon>
        <taxon>Mycoplasmatota</taxon>
        <taxon>Mollicutes</taxon>
        <taxon>Mycoplasmataceae</taxon>
        <taxon>Mycoplasma</taxon>
    </lineage>
</organism>
<reference evidence="1 2" key="1">
    <citation type="submission" date="2019-01" db="EMBL/GenBank/DDBJ databases">
        <title>Draft genome sequences of Candidatus Mycoplasma haemohominis SWG34-3 identified from a patient with pyrexia, anemia and liver dysfunction.</title>
        <authorList>
            <person name="Sekizuka T."/>
            <person name="Hattori N."/>
            <person name="Katano H."/>
            <person name="Takuma T."/>
            <person name="Ito T."/>
            <person name="Arai N."/>
            <person name="Yanai R."/>
            <person name="Ishii S."/>
            <person name="Miura Y."/>
            <person name="Tokunaga T."/>
            <person name="Watanabe H."/>
            <person name="Nomura N."/>
            <person name="Eguchi J."/>
            <person name="Arai T."/>
            <person name="Hasegawa H."/>
            <person name="Nakamaki T."/>
            <person name="Wakita T."/>
            <person name="Niki Y."/>
            <person name="Kuroda M."/>
        </authorList>
    </citation>
    <scope>NUCLEOTIDE SEQUENCE [LARGE SCALE GENOMIC DNA]</scope>
    <source>
        <strain evidence="1">SWG34-3</strain>
    </source>
</reference>
<dbReference type="Proteomes" id="UP000324831">
    <property type="component" value="Unassembled WGS sequence"/>
</dbReference>
<evidence type="ECO:0000313" key="2">
    <source>
        <dbReference type="Proteomes" id="UP000324831"/>
    </source>
</evidence>